<protein>
    <submittedName>
        <fullName evidence="2">Uncharacterized protein</fullName>
    </submittedName>
</protein>
<feature type="compositionally biased region" description="Low complexity" evidence="1">
    <location>
        <begin position="62"/>
        <end position="74"/>
    </location>
</feature>
<organism evidence="2 3">
    <name type="scientific">Eschrichtius robustus</name>
    <name type="common">California gray whale</name>
    <name type="synonym">Eschrichtius gibbosus</name>
    <dbReference type="NCBI Taxonomy" id="9764"/>
    <lineage>
        <taxon>Eukaryota</taxon>
        <taxon>Metazoa</taxon>
        <taxon>Chordata</taxon>
        <taxon>Craniata</taxon>
        <taxon>Vertebrata</taxon>
        <taxon>Euteleostomi</taxon>
        <taxon>Mammalia</taxon>
        <taxon>Eutheria</taxon>
        <taxon>Laurasiatheria</taxon>
        <taxon>Artiodactyla</taxon>
        <taxon>Whippomorpha</taxon>
        <taxon>Cetacea</taxon>
        <taxon>Mysticeti</taxon>
        <taxon>Eschrichtiidae</taxon>
        <taxon>Eschrichtius</taxon>
    </lineage>
</organism>
<comment type="caution">
    <text evidence="2">The sequence shown here is derived from an EMBL/GenBank/DDBJ whole genome shotgun (WGS) entry which is preliminary data.</text>
</comment>
<name>A0AB34HES0_ESCRO</name>
<dbReference type="EMBL" id="JAIQCJ010001291">
    <property type="protein sequence ID" value="KAJ8791357.1"/>
    <property type="molecule type" value="Genomic_DNA"/>
</dbReference>
<sequence length="108" mass="11881">MRSFSLYFVPGIALTIKELPVQEKLLEEDMSEPKEQLVSRAKGRRRAGQGCNRACRGRRGSGRSPGRPRGQAGAPSLTLVSAGRKCWRLHQPECGVSCLPNTESIKCQ</sequence>
<keyword evidence="3" id="KW-1185">Reference proteome</keyword>
<gene>
    <name evidence="2" type="ORF">J1605_004304</name>
</gene>
<evidence type="ECO:0000313" key="3">
    <source>
        <dbReference type="Proteomes" id="UP001159641"/>
    </source>
</evidence>
<reference evidence="2 3" key="1">
    <citation type="submission" date="2022-11" db="EMBL/GenBank/DDBJ databases">
        <title>Whole genome sequence of Eschrichtius robustus ER-17-0199.</title>
        <authorList>
            <person name="Bruniche-Olsen A."/>
            <person name="Black A.N."/>
            <person name="Fields C.J."/>
            <person name="Walden K."/>
            <person name="Dewoody J.A."/>
        </authorList>
    </citation>
    <scope>NUCLEOTIDE SEQUENCE [LARGE SCALE GENOMIC DNA]</scope>
    <source>
        <strain evidence="2">ER-17-0199</strain>
        <tissue evidence="2">Blubber</tissue>
    </source>
</reference>
<dbReference type="AlphaFoldDB" id="A0AB34HES0"/>
<evidence type="ECO:0000256" key="1">
    <source>
        <dbReference type="SAM" id="MobiDB-lite"/>
    </source>
</evidence>
<evidence type="ECO:0000313" key="2">
    <source>
        <dbReference type="EMBL" id="KAJ8791357.1"/>
    </source>
</evidence>
<dbReference type="Proteomes" id="UP001159641">
    <property type="component" value="Unassembled WGS sequence"/>
</dbReference>
<proteinExistence type="predicted"/>
<feature type="region of interest" description="Disordered" evidence="1">
    <location>
        <begin position="29"/>
        <end position="75"/>
    </location>
</feature>
<accession>A0AB34HES0</accession>